<evidence type="ECO:0000256" key="6">
    <source>
        <dbReference type="SAM" id="MobiDB-lite"/>
    </source>
</evidence>
<feature type="region of interest" description="Disordered" evidence="6">
    <location>
        <begin position="444"/>
        <end position="496"/>
    </location>
</feature>
<dbReference type="PANTHER" id="PTHR13159">
    <property type="entry name" value="RADIAL SPOKEHEAD-RELATED"/>
    <property type="match status" value="1"/>
</dbReference>
<feature type="region of interest" description="Disordered" evidence="6">
    <location>
        <begin position="352"/>
        <end position="376"/>
    </location>
</feature>
<dbReference type="GO" id="GO:0060294">
    <property type="term" value="P:cilium movement involved in cell motility"/>
    <property type="evidence" value="ECO:0007669"/>
    <property type="project" value="InterPro"/>
</dbReference>
<sequence>MSEPREQRAARFKAALMKSGARSDTSLYEHLVRLLSRVREEQPQDPVDVLEEMSRELKRGALQQDRGALRDVPATTPGQWLAEQQRALFSHARDEDEDDLVETPLPNLAEVAFFFQQAGVGLGGEEMQKVSLALRQLSDARPLRSCRFWGKVLGTEANYLVAECREAEPPGGAGGEGPGEGGDEDAAKMIVPPSTYKAPPVVPAEERGTGTNSSAYFVCREPGLPWTRLPDVVPAHITAARRIRKLFTGRLDAPVTSYPPFPGAEAEYLRAQIARISSGTQVSPLGFYHLQEEDEEEDEDEEQGTTRGRVEENPDFEPLPVTAMSKSLSAWVHHVPHILTQGRCVWVNPAEKPAAEPDEDEEEEEEPDEPEREEGPALFTPLSEDAEMDRLPPWSSRLSSALVPRFAVAYVRSNLWPGAHAYARGRKFQNVYIGWGVKSDAAFSPALPPDPQREFPGGPEVTEEADPTPQEERALRAAAEDKDETEDETEEDEDTE</sequence>
<dbReference type="Pfam" id="PF04712">
    <property type="entry name" value="Radial_spoke"/>
    <property type="match status" value="1"/>
</dbReference>
<gene>
    <name evidence="7" type="primary">RSPH4A</name>
</gene>
<accession>A0AAY4C7D9</accession>
<dbReference type="GO" id="GO:0001534">
    <property type="term" value="C:radial spoke"/>
    <property type="evidence" value="ECO:0007669"/>
    <property type="project" value="InterPro"/>
</dbReference>
<reference evidence="7" key="2">
    <citation type="submission" date="2025-09" db="UniProtKB">
        <authorList>
            <consortium name="Ensembl"/>
        </authorList>
    </citation>
    <scope>IDENTIFICATION</scope>
</reference>
<keyword evidence="3" id="KW-0969">Cilium</keyword>
<feature type="compositionally biased region" description="Acidic residues" evidence="6">
    <location>
        <begin position="292"/>
        <end position="303"/>
    </location>
</feature>
<dbReference type="AlphaFoldDB" id="A0AAY4C7D9"/>
<keyword evidence="5" id="KW-0966">Cell projection</keyword>
<keyword evidence="4" id="KW-0206">Cytoskeleton</keyword>
<evidence type="ECO:0000313" key="7">
    <source>
        <dbReference type="Ensembl" id="ENSDCDP00010029095.1"/>
    </source>
</evidence>
<dbReference type="Proteomes" id="UP000694580">
    <property type="component" value="Unplaced"/>
</dbReference>
<evidence type="ECO:0000256" key="3">
    <source>
        <dbReference type="ARBA" id="ARBA00023069"/>
    </source>
</evidence>
<keyword evidence="2" id="KW-0963">Cytoplasm</keyword>
<dbReference type="PANTHER" id="PTHR13159:SF0">
    <property type="entry name" value="RADIAL SPOKE HEAD 6 HOMOLOG A"/>
    <property type="match status" value="1"/>
</dbReference>
<organism evidence="7 8">
    <name type="scientific">Denticeps clupeoides</name>
    <name type="common">denticle herring</name>
    <dbReference type="NCBI Taxonomy" id="299321"/>
    <lineage>
        <taxon>Eukaryota</taxon>
        <taxon>Metazoa</taxon>
        <taxon>Chordata</taxon>
        <taxon>Craniata</taxon>
        <taxon>Vertebrata</taxon>
        <taxon>Euteleostomi</taxon>
        <taxon>Actinopterygii</taxon>
        <taxon>Neopterygii</taxon>
        <taxon>Teleostei</taxon>
        <taxon>Clupei</taxon>
        <taxon>Clupeiformes</taxon>
        <taxon>Denticipitoidei</taxon>
        <taxon>Denticipitidae</taxon>
        <taxon>Denticeps</taxon>
    </lineage>
</organism>
<evidence type="ECO:0000256" key="4">
    <source>
        <dbReference type="ARBA" id="ARBA00023212"/>
    </source>
</evidence>
<feature type="compositionally biased region" description="Basic and acidic residues" evidence="6">
    <location>
        <begin position="470"/>
        <end position="480"/>
    </location>
</feature>
<protein>
    <recommendedName>
        <fullName evidence="9">Radial spokehead-like protein</fullName>
    </recommendedName>
</protein>
<dbReference type="InterPro" id="IPR006802">
    <property type="entry name" value="Radial_spoke"/>
</dbReference>
<comment type="subcellular location">
    <subcellularLocation>
        <location evidence="1">Cytoplasm</location>
        <location evidence="1">Cytoskeleton</location>
        <location evidence="1">Cilium axoneme</location>
    </subcellularLocation>
</comment>
<evidence type="ECO:0000256" key="1">
    <source>
        <dbReference type="ARBA" id="ARBA00004430"/>
    </source>
</evidence>
<name>A0AAY4C7D9_9TELE</name>
<dbReference type="GO" id="GO:0035082">
    <property type="term" value="P:axoneme assembly"/>
    <property type="evidence" value="ECO:0007669"/>
    <property type="project" value="TreeGrafter"/>
</dbReference>
<feature type="compositionally biased region" description="Acidic residues" evidence="6">
    <location>
        <begin position="481"/>
        <end position="496"/>
    </location>
</feature>
<feature type="compositionally biased region" description="Acidic residues" evidence="6">
    <location>
        <begin position="356"/>
        <end position="372"/>
    </location>
</feature>
<dbReference type="CDD" id="cd22963">
    <property type="entry name" value="DD_CrRSP4-like"/>
    <property type="match status" value="1"/>
</dbReference>
<proteinExistence type="predicted"/>
<dbReference type="GeneTree" id="ENSGT00500000044869"/>
<evidence type="ECO:0000256" key="2">
    <source>
        <dbReference type="ARBA" id="ARBA00022490"/>
    </source>
</evidence>
<evidence type="ECO:0008006" key="9">
    <source>
        <dbReference type="Google" id="ProtNLM"/>
    </source>
</evidence>
<evidence type="ECO:0000313" key="8">
    <source>
        <dbReference type="Proteomes" id="UP000694580"/>
    </source>
</evidence>
<reference evidence="7" key="1">
    <citation type="submission" date="2025-08" db="UniProtKB">
        <authorList>
            <consortium name="Ensembl"/>
        </authorList>
    </citation>
    <scope>IDENTIFICATION</scope>
</reference>
<dbReference type="Ensembl" id="ENSDCDT00010035883.1">
    <property type="protein sequence ID" value="ENSDCDP00010029095.1"/>
    <property type="gene ID" value="ENSDCDG00010018329.1"/>
</dbReference>
<evidence type="ECO:0000256" key="5">
    <source>
        <dbReference type="ARBA" id="ARBA00023273"/>
    </source>
</evidence>
<keyword evidence="8" id="KW-1185">Reference proteome</keyword>
<feature type="region of interest" description="Disordered" evidence="6">
    <location>
        <begin position="290"/>
        <end position="320"/>
    </location>
</feature>